<name>A0A1N6P0F2_9SPIO</name>
<dbReference type="InterPro" id="IPR001054">
    <property type="entry name" value="A/G_cyclase"/>
</dbReference>
<dbReference type="SUPFAM" id="SSF55073">
    <property type="entry name" value="Nucleotide cyclase"/>
    <property type="match status" value="1"/>
</dbReference>
<dbReference type="PROSITE" id="PS50125">
    <property type="entry name" value="GUANYLATE_CYCLASE_2"/>
    <property type="match status" value="1"/>
</dbReference>
<gene>
    <name evidence="2" type="ORF">SAMN05920897_10264</name>
</gene>
<reference evidence="2 3" key="1">
    <citation type="submission" date="2017-01" db="EMBL/GenBank/DDBJ databases">
        <authorList>
            <person name="Mah S.A."/>
            <person name="Swanson W.J."/>
            <person name="Moy G.W."/>
            <person name="Vacquier V.D."/>
        </authorList>
    </citation>
    <scope>NUCLEOTIDE SEQUENCE [LARGE SCALE GENOMIC DNA]</scope>
    <source>
        <strain evidence="2 3">ASpG1</strain>
    </source>
</reference>
<feature type="domain" description="Guanylate cyclase" evidence="1">
    <location>
        <begin position="61"/>
        <end position="239"/>
    </location>
</feature>
<dbReference type="PANTHER" id="PTHR43081:SF1">
    <property type="entry name" value="ADENYLATE CYCLASE, TERMINAL-DIFFERENTIATION SPECIFIC"/>
    <property type="match status" value="1"/>
</dbReference>
<protein>
    <submittedName>
        <fullName evidence="2">Adenylate cyclase, class 3</fullName>
    </submittedName>
</protein>
<dbReference type="PANTHER" id="PTHR43081">
    <property type="entry name" value="ADENYLATE CYCLASE, TERMINAL-DIFFERENTIATION SPECIFIC-RELATED"/>
    <property type="match status" value="1"/>
</dbReference>
<dbReference type="InterPro" id="IPR050697">
    <property type="entry name" value="Adenylyl/Guanylyl_Cyclase_3/4"/>
</dbReference>
<organism evidence="2 3">
    <name type="scientific">Alkalispirochaeta americana</name>
    <dbReference type="NCBI Taxonomy" id="159291"/>
    <lineage>
        <taxon>Bacteria</taxon>
        <taxon>Pseudomonadati</taxon>
        <taxon>Spirochaetota</taxon>
        <taxon>Spirochaetia</taxon>
        <taxon>Spirochaetales</taxon>
        <taxon>Spirochaetaceae</taxon>
        <taxon>Alkalispirochaeta</taxon>
    </lineage>
</organism>
<dbReference type="STRING" id="159291.SAMN05920897_10264"/>
<dbReference type="EMBL" id="FTMS01000002">
    <property type="protein sequence ID" value="SIP97756.1"/>
    <property type="molecule type" value="Genomic_DNA"/>
</dbReference>
<evidence type="ECO:0000313" key="3">
    <source>
        <dbReference type="Proteomes" id="UP000186400"/>
    </source>
</evidence>
<dbReference type="Proteomes" id="UP000186400">
    <property type="component" value="Unassembled WGS sequence"/>
</dbReference>
<dbReference type="GO" id="GO:0035556">
    <property type="term" value="P:intracellular signal transduction"/>
    <property type="evidence" value="ECO:0007669"/>
    <property type="project" value="InterPro"/>
</dbReference>
<accession>A0A1N6P0F2</accession>
<dbReference type="SMART" id="SM00044">
    <property type="entry name" value="CYCc"/>
    <property type="match status" value="1"/>
</dbReference>
<keyword evidence="3" id="KW-1185">Reference proteome</keyword>
<dbReference type="GO" id="GO:0009190">
    <property type="term" value="P:cyclic nucleotide biosynthetic process"/>
    <property type="evidence" value="ECO:0007669"/>
    <property type="project" value="InterPro"/>
</dbReference>
<evidence type="ECO:0000313" key="2">
    <source>
        <dbReference type="EMBL" id="SIP97756.1"/>
    </source>
</evidence>
<dbReference type="AlphaFoldDB" id="A0A1N6P0F2"/>
<dbReference type="GO" id="GO:0004016">
    <property type="term" value="F:adenylate cyclase activity"/>
    <property type="evidence" value="ECO:0007669"/>
    <property type="project" value="UniProtKB-ARBA"/>
</dbReference>
<evidence type="ECO:0000259" key="1">
    <source>
        <dbReference type="PROSITE" id="PS50125"/>
    </source>
</evidence>
<dbReference type="Gene3D" id="3.30.70.1230">
    <property type="entry name" value="Nucleotide cyclase"/>
    <property type="match status" value="1"/>
</dbReference>
<proteinExistence type="predicted"/>
<dbReference type="CDD" id="cd07302">
    <property type="entry name" value="CHD"/>
    <property type="match status" value="1"/>
</dbReference>
<dbReference type="InterPro" id="IPR029787">
    <property type="entry name" value="Nucleotide_cyclase"/>
</dbReference>
<sequence>MLSFPIFRNLLLRQALRRISIIGMKRTLREQIEDFYLPRQLVDAILEVGEIPQESEEVEVGVGFIDIADYTFLSKFLTPKENQEVLNGLYTAFNGVLRKHGGYLNKIEGDSLMFHFGGLIDPVVRKTADPDEIRLYMAKELFFTCVEMQRVSLRFNSADDRFLEDYHNETDRQALSRAFAIMERLRSDDAVANPLSAMFQIRIRVGANLGEVTIGNFGPDGARQWDVIGMPVIDAKRMESTAPVGGLRISQAYYEILNSHGFLEEYRNRFCREARALGSRYGTITWDELFSVRQVRLREKGGAAYETCSIQVNPSLPEQMAEQVLALLAHGRFGAKRILSILKYYRGNRHVIEAIEEALAHQGVILRRSEAYEIMYPQRFSELLGRLDNDRQALEKELGQELSLFEIFTLLGRYQDTINHRTATGEDDLPFASYDRHVALARENLLRQYEEEKTAIAQRAYFHNVVFPLVFGSIFSAILEYQSGQEDLELLSG</sequence>
<dbReference type="Pfam" id="PF00211">
    <property type="entry name" value="Guanylate_cyc"/>
    <property type="match status" value="1"/>
</dbReference>